<protein>
    <recommendedName>
        <fullName evidence="3">J domain-containing protein</fullName>
    </recommendedName>
</protein>
<dbReference type="OrthoDB" id="445556at2759"/>
<gene>
    <name evidence="4" type="ORF">BDZ94DRAFT_1227660</name>
</gene>
<dbReference type="Proteomes" id="UP000807353">
    <property type="component" value="Unassembled WGS sequence"/>
</dbReference>
<reference evidence="4" key="1">
    <citation type="submission" date="2020-11" db="EMBL/GenBank/DDBJ databases">
        <authorList>
            <consortium name="DOE Joint Genome Institute"/>
            <person name="Ahrendt S."/>
            <person name="Riley R."/>
            <person name="Andreopoulos W."/>
            <person name="Labutti K."/>
            <person name="Pangilinan J."/>
            <person name="Ruiz-Duenas F.J."/>
            <person name="Barrasa J.M."/>
            <person name="Sanchez-Garcia M."/>
            <person name="Camarero S."/>
            <person name="Miyauchi S."/>
            <person name="Serrano A."/>
            <person name="Linde D."/>
            <person name="Babiker R."/>
            <person name="Drula E."/>
            <person name="Ayuso-Fernandez I."/>
            <person name="Pacheco R."/>
            <person name="Padilla G."/>
            <person name="Ferreira P."/>
            <person name="Barriuso J."/>
            <person name="Kellner H."/>
            <person name="Castanera R."/>
            <person name="Alfaro M."/>
            <person name="Ramirez L."/>
            <person name="Pisabarro A.G."/>
            <person name="Kuo A."/>
            <person name="Tritt A."/>
            <person name="Lipzen A."/>
            <person name="He G."/>
            <person name="Yan M."/>
            <person name="Ng V."/>
            <person name="Cullen D."/>
            <person name="Martin F."/>
            <person name="Rosso M.-N."/>
            <person name="Henrissat B."/>
            <person name="Hibbett D."/>
            <person name="Martinez A.T."/>
            <person name="Grigoriev I.V."/>
        </authorList>
    </citation>
    <scope>NUCLEOTIDE SEQUENCE</scope>
    <source>
        <strain evidence="4">CBS 247.69</strain>
    </source>
</reference>
<dbReference type="Pfam" id="PF00226">
    <property type="entry name" value="DnaJ"/>
    <property type="match status" value="1"/>
</dbReference>
<evidence type="ECO:0000259" key="3">
    <source>
        <dbReference type="PROSITE" id="PS50076"/>
    </source>
</evidence>
<dbReference type="PROSITE" id="PS50076">
    <property type="entry name" value="DNAJ_2"/>
    <property type="match status" value="1"/>
</dbReference>
<evidence type="ECO:0000313" key="5">
    <source>
        <dbReference type="Proteomes" id="UP000807353"/>
    </source>
</evidence>
<dbReference type="InterPro" id="IPR036869">
    <property type="entry name" value="J_dom_sf"/>
</dbReference>
<organism evidence="4 5">
    <name type="scientific">Collybia nuda</name>
    <dbReference type="NCBI Taxonomy" id="64659"/>
    <lineage>
        <taxon>Eukaryota</taxon>
        <taxon>Fungi</taxon>
        <taxon>Dikarya</taxon>
        <taxon>Basidiomycota</taxon>
        <taxon>Agaricomycotina</taxon>
        <taxon>Agaricomycetes</taxon>
        <taxon>Agaricomycetidae</taxon>
        <taxon>Agaricales</taxon>
        <taxon>Tricholomatineae</taxon>
        <taxon>Clitocybaceae</taxon>
        <taxon>Collybia</taxon>
    </lineage>
</organism>
<dbReference type="CDD" id="cd06257">
    <property type="entry name" value="DnaJ"/>
    <property type="match status" value="1"/>
</dbReference>
<dbReference type="SUPFAM" id="SSF46565">
    <property type="entry name" value="Chaperone J-domain"/>
    <property type="match status" value="1"/>
</dbReference>
<comment type="caution">
    <text evidence="4">The sequence shown here is derived from an EMBL/GenBank/DDBJ whole genome shotgun (WGS) entry which is preliminary data.</text>
</comment>
<name>A0A9P5XTU2_9AGAR</name>
<evidence type="ECO:0000256" key="1">
    <source>
        <dbReference type="SAM" id="MobiDB-lite"/>
    </source>
</evidence>
<keyword evidence="5" id="KW-1185">Reference proteome</keyword>
<sequence>MGFYLPSCRLSALPVQLNVLLHVRLISSSSSSSNSSSSSSSSSGRHSGHGPNKQHTYPYPTHPRPTPHQIFHLPPGASPQAIKTRYYDLVRAHHPDSTHCRALPPAERHARFQAITAAYDVLRGKTPASAFGPQRDYYREEVLRRKHMYQTYHNPHAEYTRSKAEWTAGPDERWKDRVVLIVGILTLAAGLAPGLFILPYVAQERHRSAVSNLNQARSDARQYGELRRDELRRVARDIRDGREVGGRDGAGVADELGLVKDGGVGRRDSGKGAH</sequence>
<keyword evidence="2" id="KW-0812">Transmembrane</keyword>
<keyword evidence="2" id="KW-1133">Transmembrane helix</keyword>
<feature type="domain" description="J" evidence="3">
    <location>
        <begin position="66"/>
        <end position="142"/>
    </location>
</feature>
<dbReference type="InterPro" id="IPR001623">
    <property type="entry name" value="DnaJ_domain"/>
</dbReference>
<dbReference type="SMART" id="SM00271">
    <property type="entry name" value="DnaJ"/>
    <property type="match status" value="1"/>
</dbReference>
<feature type="region of interest" description="Disordered" evidence="1">
    <location>
        <begin position="29"/>
        <end position="75"/>
    </location>
</feature>
<feature type="transmembrane region" description="Helical" evidence="2">
    <location>
        <begin position="178"/>
        <end position="202"/>
    </location>
</feature>
<dbReference type="AlphaFoldDB" id="A0A9P5XTU2"/>
<evidence type="ECO:0000313" key="4">
    <source>
        <dbReference type="EMBL" id="KAF9457577.1"/>
    </source>
</evidence>
<keyword evidence="2" id="KW-0472">Membrane</keyword>
<dbReference type="EMBL" id="MU150366">
    <property type="protein sequence ID" value="KAF9457577.1"/>
    <property type="molecule type" value="Genomic_DNA"/>
</dbReference>
<proteinExistence type="predicted"/>
<dbReference type="Gene3D" id="1.10.287.110">
    <property type="entry name" value="DnaJ domain"/>
    <property type="match status" value="1"/>
</dbReference>
<evidence type="ECO:0000256" key="2">
    <source>
        <dbReference type="SAM" id="Phobius"/>
    </source>
</evidence>
<accession>A0A9P5XTU2</accession>
<feature type="compositionally biased region" description="Low complexity" evidence="1">
    <location>
        <begin position="29"/>
        <end position="43"/>
    </location>
</feature>